<dbReference type="Gene3D" id="3.40.50.720">
    <property type="entry name" value="NAD(P)-binding Rossmann-like Domain"/>
    <property type="match status" value="1"/>
</dbReference>
<dbReference type="Pfam" id="PF00107">
    <property type="entry name" value="ADH_zinc_N"/>
    <property type="match status" value="1"/>
</dbReference>
<evidence type="ECO:0000313" key="4">
    <source>
        <dbReference type="Proteomes" id="UP000244867"/>
    </source>
</evidence>
<dbReference type="FunFam" id="3.40.50.720:FF:000121">
    <property type="entry name" value="Prostaglandin reductase 2"/>
    <property type="match status" value="1"/>
</dbReference>
<keyword evidence="4" id="KW-1185">Reference proteome</keyword>
<keyword evidence="1" id="KW-0560">Oxidoreductase</keyword>
<dbReference type="PANTHER" id="PTHR43205">
    <property type="entry name" value="PROSTAGLANDIN REDUCTASE"/>
    <property type="match status" value="1"/>
</dbReference>
<evidence type="ECO:0000313" key="3">
    <source>
        <dbReference type="EMBL" id="PUA82789.1"/>
    </source>
</evidence>
<dbReference type="Gene3D" id="3.90.180.10">
    <property type="entry name" value="Medium-chain alcohol dehydrogenases, catalytic domain"/>
    <property type="match status" value="1"/>
</dbReference>
<dbReference type="Pfam" id="PF16884">
    <property type="entry name" value="ADH_N_2"/>
    <property type="match status" value="1"/>
</dbReference>
<accession>A0A2R7Z3J3</accession>
<organism evidence="3 4">
    <name type="scientific">Nocardioides currus</name>
    <dbReference type="NCBI Taxonomy" id="2133958"/>
    <lineage>
        <taxon>Bacteria</taxon>
        <taxon>Bacillati</taxon>
        <taxon>Actinomycetota</taxon>
        <taxon>Actinomycetes</taxon>
        <taxon>Propionibacteriales</taxon>
        <taxon>Nocardioidaceae</taxon>
        <taxon>Nocardioides</taxon>
    </lineage>
</organism>
<dbReference type="SUPFAM" id="SSF50129">
    <property type="entry name" value="GroES-like"/>
    <property type="match status" value="1"/>
</dbReference>
<dbReference type="InterPro" id="IPR036291">
    <property type="entry name" value="NAD(P)-bd_dom_sf"/>
</dbReference>
<dbReference type="GO" id="GO:0016628">
    <property type="term" value="F:oxidoreductase activity, acting on the CH-CH group of donors, NAD or NADP as acceptor"/>
    <property type="evidence" value="ECO:0007669"/>
    <property type="project" value="InterPro"/>
</dbReference>
<name>A0A2R7Z3J3_9ACTN</name>
<dbReference type="EMBL" id="PYXZ01000001">
    <property type="protein sequence ID" value="PUA82789.1"/>
    <property type="molecule type" value="Genomic_DNA"/>
</dbReference>
<dbReference type="CDD" id="cd05288">
    <property type="entry name" value="PGDH"/>
    <property type="match status" value="1"/>
</dbReference>
<dbReference type="AlphaFoldDB" id="A0A2R7Z3J3"/>
<sequence>MSVSSSSTTHRRFVLARRPQGLPVAADFEVVESGVPAARTGDVVVRHTHLGLAPAARIRMSEDVQGYLPPFAIGDTIYGAAVGLVVDSRHDDFTVGDVVVSINGGWQTHDVSDGSNLRPVDLDLAPAPTWLGVMGVSGLTAYVGLTDIGQVSAGDTVVVSAAAGAVGSTAVQFARAMGCRVVGVAGGPDKARHVLEVLGADACVDYKAPDLPRQLAAACPDGVDVYFDNVGGMVRDAVWPLMRQYGRIVVCGQIAEYNRADAVGSGPDWYPLLTRSLVVRGFLASRYQHRYDDFRARAAQWLQDGSVLPTEHVVPGFESTPEAFIGMLQGRNVGKTVVAI</sequence>
<dbReference type="InterPro" id="IPR011032">
    <property type="entry name" value="GroES-like_sf"/>
</dbReference>
<feature type="domain" description="Enoyl reductase (ER)" evidence="2">
    <location>
        <begin position="47"/>
        <end position="338"/>
    </location>
</feature>
<dbReference type="InterPro" id="IPR041694">
    <property type="entry name" value="ADH_N_2"/>
</dbReference>
<dbReference type="InterPro" id="IPR020843">
    <property type="entry name" value="ER"/>
</dbReference>
<dbReference type="InterPro" id="IPR045010">
    <property type="entry name" value="MDR_fam"/>
</dbReference>
<gene>
    <name evidence="3" type="ORF">C7S10_03485</name>
</gene>
<dbReference type="SMART" id="SM00829">
    <property type="entry name" value="PKS_ER"/>
    <property type="match status" value="1"/>
</dbReference>
<reference evidence="3 4" key="1">
    <citation type="submission" date="2018-03" db="EMBL/GenBank/DDBJ databases">
        <authorList>
            <person name="Keele B.F."/>
        </authorList>
    </citation>
    <scope>NUCLEOTIDE SEQUENCE [LARGE SCALE GENOMIC DNA]</scope>
    <source>
        <strain evidence="3 4">IB-3</strain>
    </source>
</reference>
<dbReference type="SUPFAM" id="SSF51735">
    <property type="entry name" value="NAD(P)-binding Rossmann-fold domains"/>
    <property type="match status" value="1"/>
</dbReference>
<dbReference type="OrthoDB" id="9805663at2"/>
<dbReference type="PANTHER" id="PTHR43205:SF7">
    <property type="entry name" value="PROSTAGLANDIN REDUCTASE 1"/>
    <property type="match status" value="1"/>
</dbReference>
<protein>
    <submittedName>
        <fullName evidence="3">NADP-dependent oxidoreductase</fullName>
    </submittedName>
</protein>
<evidence type="ECO:0000259" key="2">
    <source>
        <dbReference type="SMART" id="SM00829"/>
    </source>
</evidence>
<dbReference type="RefSeq" id="WP_108342974.1">
    <property type="nucleotide sequence ID" value="NZ_PYXZ01000001.1"/>
</dbReference>
<dbReference type="InterPro" id="IPR013149">
    <property type="entry name" value="ADH-like_C"/>
</dbReference>
<dbReference type="Proteomes" id="UP000244867">
    <property type="component" value="Unassembled WGS sequence"/>
</dbReference>
<comment type="caution">
    <text evidence="3">The sequence shown here is derived from an EMBL/GenBank/DDBJ whole genome shotgun (WGS) entry which is preliminary data.</text>
</comment>
<proteinExistence type="predicted"/>
<evidence type="ECO:0000256" key="1">
    <source>
        <dbReference type="ARBA" id="ARBA00023002"/>
    </source>
</evidence>